<dbReference type="OrthoDB" id="9796017at2"/>
<feature type="transmembrane region" description="Helical" evidence="3">
    <location>
        <begin position="34"/>
        <end position="53"/>
    </location>
</feature>
<name>Q11L31_CHESB</name>
<feature type="transmembrane region" description="Helical" evidence="3">
    <location>
        <begin position="175"/>
        <end position="195"/>
    </location>
</feature>
<proteinExistence type="inferred from homology"/>
<keyword evidence="3" id="KW-0812">Transmembrane</keyword>
<accession>Q11L31</accession>
<evidence type="ECO:0000256" key="2">
    <source>
        <dbReference type="ARBA" id="ARBA00022448"/>
    </source>
</evidence>
<protein>
    <submittedName>
        <fullName evidence="4">ABC-2 type transporter</fullName>
    </submittedName>
</protein>
<organism evidence="4">
    <name type="scientific">Chelativorans sp. (strain BNC1)</name>
    <dbReference type="NCBI Taxonomy" id="266779"/>
    <lineage>
        <taxon>Bacteria</taxon>
        <taxon>Pseudomonadati</taxon>
        <taxon>Pseudomonadota</taxon>
        <taxon>Alphaproteobacteria</taxon>
        <taxon>Hyphomicrobiales</taxon>
        <taxon>Phyllobacteriaceae</taxon>
        <taxon>Chelativorans</taxon>
    </lineage>
</organism>
<feature type="transmembrane region" description="Helical" evidence="3">
    <location>
        <begin position="231"/>
        <end position="250"/>
    </location>
</feature>
<feature type="transmembrane region" description="Helical" evidence="3">
    <location>
        <begin position="116"/>
        <end position="133"/>
    </location>
</feature>
<sequence length="261" mass="29384">MVIWKSIRPYLSGLIRFFHISYIEAKSQNRGSHLGILWVPLSSLIFSAMLALVFRHSDTMPLTDFFFYVLVGYIFWGFISDSITGSTDVIQSRFEFAVHNNLTLAGLFGKLLVDRLFEFFLNLALVVVLILVIDPGKFGTRLGLFLPFIALIVLTSVGTAYLVNLTTIFYPDMKSLFRVGTRFMFFASPVFWSAADTTGGARAFLVQYNPAAYYLSLPRQVFGIEALDLKAWLIAAILSVIVCVAAYIAYHHSQAFVRNLK</sequence>
<dbReference type="eggNOG" id="COG1682">
    <property type="taxonomic scope" value="Bacteria"/>
</dbReference>
<dbReference type="AlphaFoldDB" id="Q11L31"/>
<reference evidence="4" key="1">
    <citation type="submission" date="2006-06" db="EMBL/GenBank/DDBJ databases">
        <title>Complete sequence of chromosome of Chelativorans sp. BNC1.</title>
        <authorList>
            <consortium name="US DOE Joint Genome Institute"/>
            <person name="Copeland A."/>
            <person name="Lucas S."/>
            <person name="Lapidus A."/>
            <person name="Barry K."/>
            <person name="Detter J.C."/>
            <person name="Glavina del Rio T."/>
            <person name="Hammon N."/>
            <person name="Israni S."/>
            <person name="Dalin E."/>
            <person name="Tice H."/>
            <person name="Pitluck S."/>
            <person name="Chertkov O."/>
            <person name="Brettin T."/>
            <person name="Bruce D."/>
            <person name="Han C."/>
            <person name="Tapia R."/>
            <person name="Gilna P."/>
            <person name="Schmutz J."/>
            <person name="Larimer F."/>
            <person name="Land M."/>
            <person name="Hauser L."/>
            <person name="Kyrpides N."/>
            <person name="Mikhailova N."/>
            <person name="Richardson P."/>
        </authorList>
    </citation>
    <scope>NUCLEOTIDE SEQUENCE</scope>
    <source>
        <strain evidence="4">BNC1</strain>
    </source>
</reference>
<dbReference type="HOGENOM" id="CLU_1064333_0_0_5"/>
<comment type="similarity">
    <text evidence="1">Belongs to the ABC-2 integral membrane protein family.</text>
</comment>
<dbReference type="KEGG" id="mes:Meso_0491"/>
<feature type="transmembrane region" description="Helical" evidence="3">
    <location>
        <begin position="65"/>
        <end position="84"/>
    </location>
</feature>
<dbReference type="PANTHER" id="PTHR30413:SF10">
    <property type="entry name" value="CAPSULE POLYSACCHARIDE EXPORT INNER-MEMBRANE PROTEIN CTRC"/>
    <property type="match status" value="1"/>
</dbReference>
<keyword evidence="3" id="KW-0472">Membrane</keyword>
<evidence type="ECO:0000313" key="4">
    <source>
        <dbReference type="EMBL" id="ABG61894.1"/>
    </source>
</evidence>
<dbReference type="STRING" id="266779.Meso_0491"/>
<dbReference type="GO" id="GO:0015920">
    <property type="term" value="P:lipopolysaccharide transport"/>
    <property type="evidence" value="ECO:0007669"/>
    <property type="project" value="TreeGrafter"/>
</dbReference>
<evidence type="ECO:0000256" key="3">
    <source>
        <dbReference type="SAM" id="Phobius"/>
    </source>
</evidence>
<keyword evidence="2" id="KW-0813">Transport</keyword>
<keyword evidence="3" id="KW-1133">Transmembrane helix</keyword>
<gene>
    <name evidence="4" type="ordered locus">Meso_0491</name>
</gene>
<dbReference type="EMBL" id="CP000390">
    <property type="protein sequence ID" value="ABG61894.1"/>
    <property type="molecule type" value="Genomic_DNA"/>
</dbReference>
<dbReference type="PANTHER" id="PTHR30413">
    <property type="entry name" value="INNER MEMBRANE TRANSPORT PERMEASE"/>
    <property type="match status" value="1"/>
</dbReference>
<feature type="transmembrane region" description="Helical" evidence="3">
    <location>
        <begin position="145"/>
        <end position="163"/>
    </location>
</feature>
<evidence type="ECO:0000256" key="1">
    <source>
        <dbReference type="ARBA" id="ARBA00007783"/>
    </source>
</evidence>